<dbReference type="RefSeq" id="WP_286219133.1">
    <property type="nucleotide sequence ID" value="NZ_AP027729.1"/>
</dbReference>
<keyword evidence="2" id="KW-0238">DNA-binding</keyword>
<dbReference type="Gene3D" id="1.10.10.10">
    <property type="entry name" value="Winged helix-like DNA-binding domain superfamily/Winged helix DNA-binding domain"/>
    <property type="match status" value="1"/>
</dbReference>
<dbReference type="SMART" id="SM00420">
    <property type="entry name" value="HTH_DEOR"/>
    <property type="match status" value="1"/>
</dbReference>
<evidence type="ECO:0000259" key="4">
    <source>
        <dbReference type="PROSITE" id="PS51000"/>
    </source>
</evidence>
<reference evidence="6" key="1">
    <citation type="journal article" date="2019" name="Int. J. Syst. Evol. Microbiol.">
        <title>The Global Catalogue of Microorganisms (GCM) 10K type strain sequencing project: providing services to taxonomists for standard genome sequencing and annotation.</title>
        <authorList>
            <consortium name="The Broad Institute Genomics Platform"/>
            <consortium name="The Broad Institute Genome Sequencing Center for Infectious Disease"/>
            <person name="Wu L."/>
            <person name="Ma J."/>
        </authorList>
    </citation>
    <scope>NUCLEOTIDE SEQUENCE [LARGE SCALE GENOMIC DNA]</scope>
    <source>
        <strain evidence="6">NBRC 108565</strain>
    </source>
</reference>
<sequence>MLTTTRQARILESLRSNGEVTVDGLASLFGVSPSTIRRDLNSLSDEGLLRRVRGGGSVEPDSVPFQDVENQHRSEKMLVAERAAQLVSPGDVVLIDIGTTTALLARHLRGRQITVVTSSIAVIDELRDDDTIELIVLGGVVRKNYNSMVGALTEQALAQIRATACFLGTSGIRPDGTLTDTTGMEVPVKQAMIASSAKTYVLADESKFPGVGILAVCGPDKIDAVVTNEGADPATLEVLRAHDVEVVAA</sequence>
<organism evidence="5 6">
    <name type="scientific">Paraoerskovia sediminicola</name>
    <dbReference type="NCBI Taxonomy" id="1138587"/>
    <lineage>
        <taxon>Bacteria</taxon>
        <taxon>Bacillati</taxon>
        <taxon>Actinomycetota</taxon>
        <taxon>Actinomycetes</taxon>
        <taxon>Micrococcales</taxon>
        <taxon>Cellulomonadaceae</taxon>
        <taxon>Paraoerskovia</taxon>
    </lineage>
</organism>
<accession>A0ABN6XAY4</accession>
<dbReference type="Pfam" id="PF08220">
    <property type="entry name" value="HTH_DeoR"/>
    <property type="match status" value="1"/>
</dbReference>
<dbReference type="EMBL" id="AP027729">
    <property type="protein sequence ID" value="BDZ42112.1"/>
    <property type="molecule type" value="Genomic_DNA"/>
</dbReference>
<protein>
    <submittedName>
        <fullName evidence="5">DeoR family transcriptional regulator</fullName>
    </submittedName>
</protein>
<dbReference type="Pfam" id="PF00455">
    <property type="entry name" value="DeoRC"/>
    <property type="match status" value="1"/>
</dbReference>
<dbReference type="SUPFAM" id="SSF100950">
    <property type="entry name" value="NagB/RpiA/CoA transferase-like"/>
    <property type="match status" value="1"/>
</dbReference>
<dbReference type="PANTHER" id="PTHR30363:SF44">
    <property type="entry name" value="AGA OPERON TRANSCRIPTIONAL REPRESSOR-RELATED"/>
    <property type="match status" value="1"/>
</dbReference>
<dbReference type="InterPro" id="IPR014036">
    <property type="entry name" value="DeoR-like_C"/>
</dbReference>
<dbReference type="InterPro" id="IPR001034">
    <property type="entry name" value="DeoR_HTH"/>
</dbReference>
<evidence type="ECO:0000313" key="6">
    <source>
        <dbReference type="Proteomes" id="UP001321475"/>
    </source>
</evidence>
<dbReference type="InterPro" id="IPR036390">
    <property type="entry name" value="WH_DNA-bd_sf"/>
</dbReference>
<name>A0ABN6XAY4_9CELL</name>
<keyword evidence="6" id="KW-1185">Reference proteome</keyword>
<dbReference type="PROSITE" id="PS51000">
    <property type="entry name" value="HTH_DEOR_2"/>
    <property type="match status" value="1"/>
</dbReference>
<gene>
    <name evidence="5" type="ORF">GCM10025865_14110</name>
</gene>
<evidence type="ECO:0000256" key="3">
    <source>
        <dbReference type="ARBA" id="ARBA00023163"/>
    </source>
</evidence>
<evidence type="ECO:0000256" key="1">
    <source>
        <dbReference type="ARBA" id="ARBA00023015"/>
    </source>
</evidence>
<dbReference type="InterPro" id="IPR050313">
    <property type="entry name" value="Carb_Metab_HTH_regulators"/>
</dbReference>
<dbReference type="PRINTS" id="PR00037">
    <property type="entry name" value="HTHLACR"/>
</dbReference>
<dbReference type="SUPFAM" id="SSF46785">
    <property type="entry name" value="Winged helix' DNA-binding domain"/>
    <property type="match status" value="1"/>
</dbReference>
<dbReference type="SMART" id="SM01134">
    <property type="entry name" value="DeoRC"/>
    <property type="match status" value="1"/>
</dbReference>
<proteinExistence type="predicted"/>
<dbReference type="PROSITE" id="PS00894">
    <property type="entry name" value="HTH_DEOR_1"/>
    <property type="match status" value="1"/>
</dbReference>
<dbReference type="Gene3D" id="3.40.50.1360">
    <property type="match status" value="1"/>
</dbReference>
<keyword evidence="1" id="KW-0805">Transcription regulation</keyword>
<evidence type="ECO:0000256" key="2">
    <source>
        <dbReference type="ARBA" id="ARBA00023125"/>
    </source>
</evidence>
<dbReference type="Proteomes" id="UP001321475">
    <property type="component" value="Chromosome"/>
</dbReference>
<keyword evidence="3" id="KW-0804">Transcription</keyword>
<dbReference type="PANTHER" id="PTHR30363">
    <property type="entry name" value="HTH-TYPE TRANSCRIPTIONAL REGULATOR SRLR-RELATED"/>
    <property type="match status" value="1"/>
</dbReference>
<dbReference type="InterPro" id="IPR037171">
    <property type="entry name" value="NagB/RpiA_transferase-like"/>
</dbReference>
<dbReference type="InterPro" id="IPR018356">
    <property type="entry name" value="Tscrpt_reg_HTH_DeoR_CS"/>
</dbReference>
<dbReference type="InterPro" id="IPR036388">
    <property type="entry name" value="WH-like_DNA-bd_sf"/>
</dbReference>
<evidence type="ECO:0000313" key="5">
    <source>
        <dbReference type="EMBL" id="BDZ42112.1"/>
    </source>
</evidence>
<feature type="domain" description="HTH deoR-type" evidence="4">
    <location>
        <begin position="3"/>
        <end position="58"/>
    </location>
</feature>